<dbReference type="EMBL" id="KK198760">
    <property type="protein sequence ID" value="KCW61279.1"/>
    <property type="molecule type" value="Genomic_DNA"/>
</dbReference>
<evidence type="ECO:0000256" key="2">
    <source>
        <dbReference type="ARBA" id="ARBA00023015"/>
    </source>
</evidence>
<dbReference type="SMART" id="SM00338">
    <property type="entry name" value="BRLZ"/>
    <property type="match status" value="1"/>
</dbReference>
<comment type="subcellular location">
    <subcellularLocation>
        <location evidence="1">Nucleus</location>
    </subcellularLocation>
</comment>
<organism evidence="8">
    <name type="scientific">Eucalyptus grandis</name>
    <name type="common">Flooded gum</name>
    <dbReference type="NCBI Taxonomy" id="71139"/>
    <lineage>
        <taxon>Eukaryota</taxon>
        <taxon>Viridiplantae</taxon>
        <taxon>Streptophyta</taxon>
        <taxon>Embryophyta</taxon>
        <taxon>Tracheophyta</taxon>
        <taxon>Spermatophyta</taxon>
        <taxon>Magnoliopsida</taxon>
        <taxon>eudicotyledons</taxon>
        <taxon>Gunneridae</taxon>
        <taxon>Pentapetalae</taxon>
        <taxon>rosids</taxon>
        <taxon>malvids</taxon>
        <taxon>Myrtales</taxon>
        <taxon>Myrtaceae</taxon>
        <taxon>Myrtoideae</taxon>
        <taxon>Eucalypteae</taxon>
        <taxon>Eucalyptus</taxon>
    </lineage>
</organism>
<feature type="compositionally biased region" description="Basic and acidic residues" evidence="6">
    <location>
        <begin position="13"/>
        <end position="23"/>
    </location>
</feature>
<dbReference type="FunFam" id="1.20.5.170:FF:000020">
    <property type="entry name" value="BZIP transcription factor"/>
    <property type="match status" value="1"/>
</dbReference>
<proteinExistence type="predicted"/>
<gene>
    <name evidence="8" type="ORF">EUGRSUZ_H04038</name>
</gene>
<dbReference type="InParanoid" id="A0A059B5F8"/>
<evidence type="ECO:0000256" key="1">
    <source>
        <dbReference type="ARBA" id="ARBA00004123"/>
    </source>
</evidence>
<dbReference type="GO" id="GO:0009267">
    <property type="term" value="P:cellular response to starvation"/>
    <property type="evidence" value="ECO:0007669"/>
    <property type="project" value="EnsemblPlants"/>
</dbReference>
<dbReference type="Pfam" id="PF00170">
    <property type="entry name" value="bZIP_1"/>
    <property type="match status" value="1"/>
</dbReference>
<dbReference type="PANTHER" id="PTHR45764">
    <property type="entry name" value="BZIP TRANSCRIPTION FACTOR 44"/>
    <property type="match status" value="1"/>
</dbReference>
<feature type="compositionally biased region" description="Polar residues" evidence="6">
    <location>
        <begin position="1"/>
        <end position="11"/>
    </location>
</feature>
<accession>A0A059B5F8</accession>
<feature type="domain" description="BZIP" evidence="7">
    <location>
        <begin position="21"/>
        <end position="63"/>
    </location>
</feature>
<dbReference type="GO" id="GO:0045893">
    <property type="term" value="P:positive regulation of DNA-templated transcription"/>
    <property type="evidence" value="ECO:0000318"/>
    <property type="project" value="GO_Central"/>
</dbReference>
<evidence type="ECO:0000256" key="6">
    <source>
        <dbReference type="SAM" id="MobiDB-lite"/>
    </source>
</evidence>
<protein>
    <recommendedName>
        <fullName evidence="7">BZIP domain-containing protein</fullName>
    </recommendedName>
</protein>
<dbReference type="PANTHER" id="PTHR45764:SF31">
    <property type="entry name" value="BASIC LEUCINE ZIPPER 1"/>
    <property type="match status" value="1"/>
</dbReference>
<dbReference type="KEGG" id="egr:104415230"/>
<dbReference type="GO" id="GO:0009617">
    <property type="term" value="P:response to bacterium"/>
    <property type="evidence" value="ECO:0007669"/>
    <property type="project" value="EnsemblPlants"/>
</dbReference>
<evidence type="ECO:0000313" key="8">
    <source>
        <dbReference type="EMBL" id="KCW61279.1"/>
    </source>
</evidence>
<dbReference type="InterPro" id="IPR046347">
    <property type="entry name" value="bZIP_sf"/>
</dbReference>
<dbReference type="OMA" id="RRPWQQY"/>
<dbReference type="SUPFAM" id="SSF57959">
    <property type="entry name" value="Leucine zipper domain"/>
    <property type="match status" value="1"/>
</dbReference>
<keyword evidence="2" id="KW-0805">Transcription regulation</keyword>
<dbReference type="eggNOG" id="ENOG502ST3N">
    <property type="taxonomic scope" value="Eukaryota"/>
</dbReference>
<dbReference type="InterPro" id="IPR004827">
    <property type="entry name" value="bZIP"/>
</dbReference>
<dbReference type="GO" id="GO:0006521">
    <property type="term" value="P:regulation of amino acid metabolic process"/>
    <property type="evidence" value="ECO:0007669"/>
    <property type="project" value="EnsemblPlants"/>
</dbReference>
<dbReference type="Gene3D" id="1.20.5.170">
    <property type="match status" value="1"/>
</dbReference>
<dbReference type="CDD" id="cd14702">
    <property type="entry name" value="bZIP_plant_GBF1"/>
    <property type="match status" value="1"/>
</dbReference>
<dbReference type="GO" id="GO:0003700">
    <property type="term" value="F:DNA-binding transcription factor activity"/>
    <property type="evidence" value="ECO:0000318"/>
    <property type="project" value="GO_Central"/>
</dbReference>
<evidence type="ECO:0000259" key="7">
    <source>
        <dbReference type="PROSITE" id="PS50217"/>
    </source>
</evidence>
<dbReference type="AlphaFoldDB" id="A0A059B5F8"/>
<dbReference type="GO" id="GO:0009901">
    <property type="term" value="P:anther dehiscence"/>
    <property type="evidence" value="ECO:0007669"/>
    <property type="project" value="EnsemblPlants"/>
</dbReference>
<keyword evidence="3" id="KW-0238">DNA-binding</keyword>
<dbReference type="GO" id="GO:0005634">
    <property type="term" value="C:nucleus"/>
    <property type="evidence" value="ECO:0000318"/>
    <property type="project" value="GO_Central"/>
</dbReference>
<evidence type="ECO:0000256" key="5">
    <source>
        <dbReference type="ARBA" id="ARBA00023242"/>
    </source>
</evidence>
<dbReference type="STRING" id="71139.A0A059B5F8"/>
<feature type="region of interest" description="Disordered" evidence="6">
    <location>
        <begin position="1"/>
        <end position="53"/>
    </location>
</feature>
<dbReference type="GO" id="GO:0046982">
    <property type="term" value="F:protein heterodimerization activity"/>
    <property type="evidence" value="ECO:0007669"/>
    <property type="project" value="EnsemblPlants"/>
</dbReference>
<evidence type="ECO:0000256" key="3">
    <source>
        <dbReference type="ARBA" id="ARBA00023125"/>
    </source>
</evidence>
<dbReference type="OrthoDB" id="551672at2759"/>
<evidence type="ECO:0000256" key="4">
    <source>
        <dbReference type="ARBA" id="ARBA00023163"/>
    </source>
</evidence>
<dbReference type="GO" id="GO:0071333">
    <property type="term" value="P:cellular response to glucose stimulus"/>
    <property type="evidence" value="ECO:0007669"/>
    <property type="project" value="EnsemblPlants"/>
</dbReference>
<dbReference type="PROSITE" id="PS00036">
    <property type="entry name" value="BZIP_BASIC"/>
    <property type="match status" value="1"/>
</dbReference>
<dbReference type="GO" id="GO:0009651">
    <property type="term" value="P:response to salt stress"/>
    <property type="evidence" value="ECO:0007669"/>
    <property type="project" value="EnsemblPlants"/>
</dbReference>
<name>A0A059B5F8_EUCGR</name>
<reference evidence="8" key="1">
    <citation type="submission" date="2013-07" db="EMBL/GenBank/DDBJ databases">
        <title>The genome of Eucalyptus grandis.</title>
        <authorList>
            <person name="Schmutz J."/>
            <person name="Hayes R."/>
            <person name="Myburg A."/>
            <person name="Tuskan G."/>
            <person name="Grattapaglia D."/>
            <person name="Rokhsar D.S."/>
        </authorList>
    </citation>
    <scope>NUCLEOTIDE SEQUENCE</scope>
    <source>
        <tissue evidence="8">Leaf extractions</tissue>
    </source>
</reference>
<keyword evidence="5" id="KW-0539">Nucleus</keyword>
<sequence>MMSLTQGSSGSDADVRYLGTDEKKRKRMLSNRESARRSRMRKQKHLEDLTREMGALERENREIIKAYKEKVHGHLGLQSENEALLAEKAALMNHLNGMESMIGSFNKNGPCQRFSSAVQEPWQVHSSSQQIMASASMSRI</sequence>
<dbReference type="PROSITE" id="PS50217">
    <property type="entry name" value="BZIP"/>
    <property type="match status" value="1"/>
</dbReference>
<dbReference type="InterPro" id="IPR045314">
    <property type="entry name" value="bZIP_plant_GBF1"/>
</dbReference>
<keyword evidence="4" id="KW-0804">Transcription</keyword>
<dbReference type="GO" id="GO:0000976">
    <property type="term" value="F:transcription cis-regulatory region binding"/>
    <property type="evidence" value="ECO:0000318"/>
    <property type="project" value="GO_Central"/>
</dbReference>
<dbReference type="GO" id="GO:0010182">
    <property type="term" value="P:sugar mediated signaling pathway"/>
    <property type="evidence" value="ECO:0007669"/>
    <property type="project" value="EnsemblPlants"/>
</dbReference>
<dbReference type="Gramene" id="KCW61279">
    <property type="protein sequence ID" value="KCW61279"/>
    <property type="gene ID" value="EUGRSUZ_H04038"/>
</dbReference>